<evidence type="ECO:0000313" key="2">
    <source>
        <dbReference type="Proteomes" id="UP000007435"/>
    </source>
</evidence>
<dbReference type="GO" id="GO:0016874">
    <property type="term" value="F:ligase activity"/>
    <property type="evidence" value="ECO:0007669"/>
    <property type="project" value="UniProtKB-KW"/>
</dbReference>
<name>E4RX43_LEAB4</name>
<dbReference type="KEGG" id="lby:Lbys_2411"/>
<keyword evidence="1" id="KW-0436">Ligase</keyword>
<dbReference type="STRING" id="649349.Lbys_2411"/>
<dbReference type="eggNOG" id="COG0156">
    <property type="taxonomic scope" value="Bacteria"/>
</dbReference>
<dbReference type="SUPFAM" id="SSF53383">
    <property type="entry name" value="PLP-dependent transferases"/>
    <property type="match status" value="1"/>
</dbReference>
<dbReference type="EMBL" id="CP002305">
    <property type="protein sequence ID" value="ADQ18082.1"/>
    <property type="molecule type" value="Genomic_DNA"/>
</dbReference>
<organism evidence="1 2">
    <name type="scientific">Leadbetterella byssophila (strain DSM 17132 / JCM 16389 / KACC 11308 / NBRC 106382 / 4M15)</name>
    <dbReference type="NCBI Taxonomy" id="649349"/>
    <lineage>
        <taxon>Bacteria</taxon>
        <taxon>Pseudomonadati</taxon>
        <taxon>Bacteroidota</taxon>
        <taxon>Cytophagia</taxon>
        <taxon>Cytophagales</taxon>
        <taxon>Leadbetterellaceae</taxon>
        <taxon>Leadbetterella</taxon>
    </lineage>
</organism>
<keyword evidence="2" id="KW-1185">Reference proteome</keyword>
<reference evidence="1 2" key="2">
    <citation type="journal article" date="2011" name="Stand. Genomic Sci.">
        <title>Complete genome sequence of Leadbetterella byssophila type strain (4M15).</title>
        <authorList>
            <person name="Abt B."/>
            <person name="Teshima H."/>
            <person name="Lucas S."/>
            <person name="Lapidus A."/>
            <person name="Del Rio T.G."/>
            <person name="Nolan M."/>
            <person name="Tice H."/>
            <person name="Cheng J.F."/>
            <person name="Pitluck S."/>
            <person name="Liolios K."/>
            <person name="Pagani I."/>
            <person name="Ivanova N."/>
            <person name="Mavromatis K."/>
            <person name="Pati A."/>
            <person name="Tapia R."/>
            <person name="Han C."/>
            <person name="Goodwin L."/>
            <person name="Chen A."/>
            <person name="Palaniappan K."/>
            <person name="Land M."/>
            <person name="Hauser L."/>
            <person name="Chang Y.J."/>
            <person name="Jeffries C.D."/>
            <person name="Rohde M."/>
            <person name="Goker M."/>
            <person name="Tindall B.J."/>
            <person name="Detter J.C."/>
            <person name="Woyke T."/>
            <person name="Bristow J."/>
            <person name="Eisen J.A."/>
            <person name="Markowitz V."/>
            <person name="Hugenholtz P."/>
            <person name="Klenk H.P."/>
            <person name="Kyrpides N.C."/>
        </authorList>
    </citation>
    <scope>NUCLEOTIDE SEQUENCE [LARGE SCALE GENOMIC DNA]</scope>
    <source>
        <strain evidence="2">DSM 17132 / JCM 16389 / KACC 11308 / NBRC 106382 / 4M15</strain>
    </source>
</reference>
<proteinExistence type="predicted"/>
<gene>
    <name evidence="1" type="ordered locus">Lbys_2411</name>
</gene>
<dbReference type="Proteomes" id="UP000007435">
    <property type="component" value="Chromosome"/>
</dbReference>
<accession>E4RX43</accession>
<dbReference type="RefSeq" id="WP_013409122.1">
    <property type="nucleotide sequence ID" value="NC_014655.1"/>
</dbReference>
<dbReference type="Gene3D" id="3.40.640.10">
    <property type="entry name" value="Type I PLP-dependent aspartate aminotransferase-like (Major domain)"/>
    <property type="match status" value="1"/>
</dbReference>
<reference key="1">
    <citation type="submission" date="2010-11" db="EMBL/GenBank/DDBJ databases">
        <title>The complete genome of Leadbetterella byssophila DSM 17132.</title>
        <authorList>
            <consortium name="US DOE Joint Genome Institute (JGI-PGF)"/>
            <person name="Lucas S."/>
            <person name="Copeland A."/>
            <person name="Lapidus A."/>
            <person name="Glavina del Rio T."/>
            <person name="Dalin E."/>
            <person name="Tice H."/>
            <person name="Bruce D."/>
            <person name="Goodwin L."/>
            <person name="Pitluck S."/>
            <person name="Kyrpides N."/>
            <person name="Mavromatis K."/>
            <person name="Ivanova N."/>
            <person name="Teshima H."/>
            <person name="Brettin T."/>
            <person name="Detter J.C."/>
            <person name="Han C."/>
            <person name="Tapia R."/>
            <person name="Land M."/>
            <person name="Hauser L."/>
            <person name="Markowitz V."/>
            <person name="Cheng J.-F."/>
            <person name="Hugenholtz P."/>
            <person name="Woyke T."/>
            <person name="Wu D."/>
            <person name="Tindall B."/>
            <person name="Pomrenke H.G."/>
            <person name="Brambilla E."/>
            <person name="Klenk H.-P."/>
            <person name="Eisen J.A."/>
        </authorList>
    </citation>
    <scope>NUCLEOTIDE SEQUENCE [LARGE SCALE GENOMIC DNA]</scope>
    <source>
        <strain>DSM 17132</strain>
    </source>
</reference>
<evidence type="ECO:0000313" key="1">
    <source>
        <dbReference type="EMBL" id="ADQ18082.1"/>
    </source>
</evidence>
<dbReference type="InterPro" id="IPR015421">
    <property type="entry name" value="PyrdxlP-dep_Trfase_major"/>
</dbReference>
<sequence>MNINLANASFKDFENPRGLDIFQRAAEHERYLSYLKENEFMNYRLTVTSGYGPVIELAEEGHIKKGEYVSFVCNDYLGFTQHPEIKRAAIAGIEKYGTGAGSSPLIGGVFPIS</sequence>
<dbReference type="InterPro" id="IPR015424">
    <property type="entry name" value="PyrdxlP-dep_Trfase"/>
</dbReference>
<dbReference type="Gene3D" id="3.90.1150.10">
    <property type="entry name" value="Aspartate Aminotransferase, domain 1"/>
    <property type="match status" value="1"/>
</dbReference>
<dbReference type="InterPro" id="IPR015422">
    <property type="entry name" value="PyrdxlP-dep_Trfase_small"/>
</dbReference>
<dbReference type="HOGENOM" id="CLU_2130356_0_0_10"/>
<dbReference type="AlphaFoldDB" id="E4RX43"/>
<protein>
    <submittedName>
        <fullName evidence="1">2-amino-3-ketobutyrate CoA ligase</fullName>
    </submittedName>
</protein>